<gene>
    <name evidence="2" type="ORF">EVAR_23135_1</name>
</gene>
<reference evidence="2 3" key="1">
    <citation type="journal article" date="2019" name="Commun. Biol.">
        <title>The bagworm genome reveals a unique fibroin gene that provides high tensile strength.</title>
        <authorList>
            <person name="Kono N."/>
            <person name="Nakamura H."/>
            <person name="Ohtoshi R."/>
            <person name="Tomita M."/>
            <person name="Numata K."/>
            <person name="Arakawa K."/>
        </authorList>
    </citation>
    <scope>NUCLEOTIDE SEQUENCE [LARGE SCALE GENOMIC DNA]</scope>
</reference>
<evidence type="ECO:0000313" key="2">
    <source>
        <dbReference type="EMBL" id="GBP35886.1"/>
    </source>
</evidence>
<comment type="caution">
    <text evidence="2">The sequence shown here is derived from an EMBL/GenBank/DDBJ whole genome shotgun (WGS) entry which is preliminary data.</text>
</comment>
<protein>
    <submittedName>
        <fullName evidence="2">Uncharacterized protein</fullName>
    </submittedName>
</protein>
<organism evidence="2 3">
    <name type="scientific">Eumeta variegata</name>
    <name type="common">Bagworm moth</name>
    <name type="synonym">Eumeta japonica</name>
    <dbReference type="NCBI Taxonomy" id="151549"/>
    <lineage>
        <taxon>Eukaryota</taxon>
        <taxon>Metazoa</taxon>
        <taxon>Ecdysozoa</taxon>
        <taxon>Arthropoda</taxon>
        <taxon>Hexapoda</taxon>
        <taxon>Insecta</taxon>
        <taxon>Pterygota</taxon>
        <taxon>Neoptera</taxon>
        <taxon>Endopterygota</taxon>
        <taxon>Lepidoptera</taxon>
        <taxon>Glossata</taxon>
        <taxon>Ditrysia</taxon>
        <taxon>Tineoidea</taxon>
        <taxon>Psychidae</taxon>
        <taxon>Oiketicinae</taxon>
        <taxon>Eumeta</taxon>
    </lineage>
</organism>
<feature type="region of interest" description="Disordered" evidence="1">
    <location>
        <begin position="15"/>
        <end position="139"/>
    </location>
</feature>
<dbReference type="Proteomes" id="UP000299102">
    <property type="component" value="Unassembled WGS sequence"/>
</dbReference>
<keyword evidence="3" id="KW-1185">Reference proteome</keyword>
<proteinExistence type="predicted"/>
<name>A0A4C1VAY4_EUMVA</name>
<evidence type="ECO:0000256" key="1">
    <source>
        <dbReference type="SAM" id="MobiDB-lite"/>
    </source>
</evidence>
<sequence length="139" mass="15368">MSLTNVPVRLVALLEKSDSNNEDSQAASYENIDDHLSERSNYSESKQEAGKDGTMCQKAPASSNVRTRSENILSERLGVKPVAQGDKTERKRLADFLGDPSEEPPQKVPGTRKRSQICLSKKDKKTSQDLSCMPHLPLP</sequence>
<dbReference type="AlphaFoldDB" id="A0A4C1VAY4"/>
<accession>A0A4C1VAY4</accession>
<dbReference type="EMBL" id="BGZK01000311">
    <property type="protein sequence ID" value="GBP35886.1"/>
    <property type="molecule type" value="Genomic_DNA"/>
</dbReference>
<feature type="compositionally biased region" description="Polar residues" evidence="1">
    <location>
        <begin position="60"/>
        <end position="72"/>
    </location>
</feature>
<dbReference type="OrthoDB" id="10057959at2759"/>
<evidence type="ECO:0000313" key="3">
    <source>
        <dbReference type="Proteomes" id="UP000299102"/>
    </source>
</evidence>